<reference evidence="3 4" key="3">
    <citation type="journal article" date="2017" name="Mol. Plant Pathol.">
        <title>A gapless genome sequence of the fungus Botrytis cinerea.</title>
        <authorList>
            <person name="Van Kan J.A."/>
            <person name="Stassen J.H."/>
            <person name="Mosbach A."/>
            <person name="Van Der Lee T.A."/>
            <person name="Faino L."/>
            <person name="Farmer A.D."/>
            <person name="Papasotiriou D.G."/>
            <person name="Zhou S."/>
            <person name="Seidl M.F."/>
            <person name="Cottam E."/>
            <person name="Edel D."/>
            <person name="Hahn M."/>
            <person name="Schwartz D.C."/>
            <person name="Dietrich R.A."/>
            <person name="Widdison S."/>
            <person name="Scalliet G."/>
        </authorList>
    </citation>
    <scope>NUCLEOTIDE SEQUENCE [LARGE SCALE GENOMIC DNA]</scope>
    <source>
        <strain evidence="3 4">B05.10</strain>
    </source>
</reference>
<protein>
    <recommendedName>
        <fullName evidence="2">HTH CENPB-type domain-containing protein</fullName>
    </recommendedName>
</protein>
<gene>
    <name evidence="3" type="ORF">BCIN_14g01670</name>
</gene>
<dbReference type="Pfam" id="PF18107">
    <property type="entry name" value="HTH_ABP1_N"/>
    <property type="match status" value="1"/>
</dbReference>
<evidence type="ECO:0000256" key="1">
    <source>
        <dbReference type="ARBA" id="ARBA00023125"/>
    </source>
</evidence>
<dbReference type="AlphaFoldDB" id="A0A384K2A4"/>
<evidence type="ECO:0000313" key="3">
    <source>
        <dbReference type="EMBL" id="ATZ56966.1"/>
    </source>
</evidence>
<name>A0A384K2A4_BOTFB</name>
<dbReference type="PANTHER" id="PTHR38116">
    <property type="entry name" value="CHROMOSOME 7, WHOLE GENOME SHOTGUN SEQUENCE"/>
    <property type="match status" value="1"/>
</dbReference>
<dbReference type="OrthoDB" id="125347at2759"/>
<dbReference type="GeneID" id="5433337"/>
<dbReference type="Pfam" id="PF03221">
    <property type="entry name" value="HTH_Tnp_Tc5"/>
    <property type="match status" value="1"/>
</dbReference>
<dbReference type="InterPro" id="IPR009057">
    <property type="entry name" value="Homeodomain-like_sf"/>
</dbReference>
<keyword evidence="4" id="KW-1185">Reference proteome</keyword>
<dbReference type="InterPro" id="IPR006600">
    <property type="entry name" value="HTH_CenpB_DNA-bd_dom"/>
</dbReference>
<organism evidence="3 4">
    <name type="scientific">Botryotinia fuckeliana (strain B05.10)</name>
    <name type="common">Noble rot fungus</name>
    <name type="synonym">Botrytis cinerea</name>
    <dbReference type="NCBI Taxonomy" id="332648"/>
    <lineage>
        <taxon>Eukaryota</taxon>
        <taxon>Fungi</taxon>
        <taxon>Dikarya</taxon>
        <taxon>Ascomycota</taxon>
        <taxon>Pezizomycotina</taxon>
        <taxon>Leotiomycetes</taxon>
        <taxon>Helotiales</taxon>
        <taxon>Sclerotiniaceae</taxon>
        <taxon>Botrytis</taxon>
    </lineage>
</organism>
<sequence length="437" mass="49446">MAESRTPISHSQRVALRRYYKTTTPKPTQSDLRAWFKSQFGYNISQSIVSRSLSKSFAYLDVCVASDSEYRTRNCQWPWLETLLTNWLQEIEARSGKVTNKAIGHKAKQLWDQSDESQGLATPKFSHGWVIKFRRRHETRLQPLLKQDDTILAPACSSGESSFSTSDGSCADITNKALISFSPQRESSATISLANSASLATEFNASATPKISSDHFIHLIQHNSYRAFMSNKSLIFASALVLKASPLTAPIKQFATKVCGGLTVLQPLDGQFMPDSLYPTQLQMSCAHTGIINMFPFPKFRNNLIEKGVNFVPEDMCRDLFGDIFPDYVTPTPDSDECTLEMRDILSALPSSVGNDFDIDDSEDQNDYTAGRKCMINWGDPWRVESWEVTPGFLRRWSWALEGCDDLIQSSNRWRALRHERLIKWNSQTRSSTVKVF</sequence>
<dbReference type="InterPro" id="IPR041188">
    <property type="entry name" value="HTH_ABP1_N"/>
</dbReference>
<evidence type="ECO:0000259" key="2">
    <source>
        <dbReference type="PROSITE" id="PS51253"/>
    </source>
</evidence>
<dbReference type="SUPFAM" id="SSF46689">
    <property type="entry name" value="Homeodomain-like"/>
    <property type="match status" value="2"/>
</dbReference>
<dbReference type="InterPro" id="IPR021833">
    <property type="entry name" value="DUF3425"/>
</dbReference>
<dbReference type="Pfam" id="PF11905">
    <property type="entry name" value="DUF3425"/>
    <property type="match status" value="1"/>
</dbReference>
<evidence type="ECO:0000313" key="4">
    <source>
        <dbReference type="Proteomes" id="UP000001798"/>
    </source>
</evidence>
<accession>A0A384K2A4</accession>
<dbReference type="PROSITE" id="PS51253">
    <property type="entry name" value="HTH_CENPB"/>
    <property type="match status" value="1"/>
</dbReference>
<reference evidence="3 4" key="2">
    <citation type="journal article" date="2012" name="Eukaryot. Cell">
        <title>Genome update of Botrytis cinerea strains B05.10 and T4.</title>
        <authorList>
            <person name="Staats M."/>
            <person name="van Kan J.A."/>
        </authorList>
    </citation>
    <scope>NUCLEOTIDE SEQUENCE [LARGE SCALE GENOMIC DNA]</scope>
    <source>
        <strain evidence="3 4">B05.10</strain>
    </source>
</reference>
<dbReference type="RefSeq" id="XP_001552812.2">
    <property type="nucleotide sequence ID" value="XM_001552762.2"/>
</dbReference>
<dbReference type="Proteomes" id="UP000001798">
    <property type="component" value="Chromosome 14"/>
</dbReference>
<dbReference type="VEuPathDB" id="FungiDB:Bcin14g01670"/>
<dbReference type="GO" id="GO:0003677">
    <property type="term" value="F:DNA binding"/>
    <property type="evidence" value="ECO:0007669"/>
    <property type="project" value="UniProtKB-KW"/>
</dbReference>
<proteinExistence type="predicted"/>
<dbReference type="EMBL" id="CP009818">
    <property type="protein sequence ID" value="ATZ56966.1"/>
    <property type="molecule type" value="Genomic_DNA"/>
</dbReference>
<dbReference type="Gene3D" id="1.10.10.60">
    <property type="entry name" value="Homeodomain-like"/>
    <property type="match status" value="2"/>
</dbReference>
<reference evidence="3 4" key="1">
    <citation type="journal article" date="2011" name="PLoS Genet.">
        <title>Genomic analysis of the necrotrophic fungal pathogens Sclerotinia sclerotiorum and Botrytis cinerea.</title>
        <authorList>
            <person name="Amselem J."/>
            <person name="Cuomo C.A."/>
            <person name="van Kan J.A."/>
            <person name="Viaud M."/>
            <person name="Benito E.P."/>
            <person name="Couloux A."/>
            <person name="Coutinho P.M."/>
            <person name="de Vries R.P."/>
            <person name="Dyer P.S."/>
            <person name="Fillinger S."/>
            <person name="Fournier E."/>
            <person name="Gout L."/>
            <person name="Hahn M."/>
            <person name="Kohn L."/>
            <person name="Lapalu N."/>
            <person name="Plummer K.M."/>
            <person name="Pradier J.M."/>
            <person name="Quevillon E."/>
            <person name="Sharon A."/>
            <person name="Simon A."/>
            <person name="ten Have A."/>
            <person name="Tudzynski B."/>
            <person name="Tudzynski P."/>
            <person name="Wincker P."/>
            <person name="Andrew M."/>
            <person name="Anthouard V."/>
            <person name="Beever R.E."/>
            <person name="Beffa R."/>
            <person name="Benoit I."/>
            <person name="Bouzid O."/>
            <person name="Brault B."/>
            <person name="Chen Z."/>
            <person name="Choquer M."/>
            <person name="Collemare J."/>
            <person name="Cotton P."/>
            <person name="Danchin E.G."/>
            <person name="Da Silva C."/>
            <person name="Gautier A."/>
            <person name="Giraud C."/>
            <person name="Giraud T."/>
            <person name="Gonzalez C."/>
            <person name="Grossetete S."/>
            <person name="Guldener U."/>
            <person name="Henrissat B."/>
            <person name="Howlett B.J."/>
            <person name="Kodira C."/>
            <person name="Kretschmer M."/>
            <person name="Lappartient A."/>
            <person name="Leroch M."/>
            <person name="Levis C."/>
            <person name="Mauceli E."/>
            <person name="Neuveglise C."/>
            <person name="Oeser B."/>
            <person name="Pearson M."/>
            <person name="Poulain J."/>
            <person name="Poussereau N."/>
            <person name="Quesneville H."/>
            <person name="Rascle C."/>
            <person name="Schumacher J."/>
            <person name="Segurens B."/>
            <person name="Sexton A."/>
            <person name="Silva E."/>
            <person name="Sirven C."/>
            <person name="Soanes D.M."/>
            <person name="Talbot N.J."/>
            <person name="Templeton M."/>
            <person name="Yandava C."/>
            <person name="Yarden O."/>
            <person name="Zeng Q."/>
            <person name="Rollins J.A."/>
            <person name="Lebrun M.H."/>
            <person name="Dickman M."/>
        </authorList>
    </citation>
    <scope>NUCLEOTIDE SEQUENCE [LARGE SCALE GENOMIC DNA]</scope>
    <source>
        <strain evidence="3 4">B05.10</strain>
    </source>
</reference>
<keyword evidence="1" id="KW-0238">DNA-binding</keyword>
<feature type="domain" description="HTH CENPB-type" evidence="2">
    <location>
        <begin position="68"/>
        <end position="143"/>
    </location>
</feature>
<dbReference type="KEGG" id="bfu:BCIN_14g01670"/>
<dbReference type="PANTHER" id="PTHR38116:SF1">
    <property type="entry name" value="BZIP DOMAIN-CONTAINING PROTEIN"/>
    <property type="match status" value="1"/>
</dbReference>